<dbReference type="AlphaFoldDB" id="A0A9X6RWS1"/>
<comment type="caution">
    <text evidence="1">The sequence shown here is derived from an EMBL/GenBank/DDBJ whole genome shotgun (WGS) entry which is preliminary data.</text>
</comment>
<evidence type="ECO:0000313" key="1">
    <source>
        <dbReference type="EMBL" id="OYS15749.1"/>
    </source>
</evidence>
<dbReference type="EMBL" id="NGOH01000011">
    <property type="protein sequence ID" value="OYS15749.1"/>
    <property type="molecule type" value="Genomic_DNA"/>
</dbReference>
<organism evidence="1 2">
    <name type="scientific">Lactobacillus johnsonii</name>
    <dbReference type="NCBI Taxonomy" id="33959"/>
    <lineage>
        <taxon>Bacteria</taxon>
        <taxon>Bacillati</taxon>
        <taxon>Bacillota</taxon>
        <taxon>Bacilli</taxon>
        <taxon>Lactobacillales</taxon>
        <taxon>Lactobacillaceae</taxon>
        <taxon>Lactobacillus</taxon>
    </lineage>
</organism>
<accession>A0A9X6RWS1</accession>
<protein>
    <submittedName>
        <fullName evidence="1">Uncharacterized protein</fullName>
    </submittedName>
</protein>
<reference evidence="1 2" key="1">
    <citation type="submission" date="2017-04" db="EMBL/GenBank/DDBJ databases">
        <authorList>
            <person name="Lin X.B."/>
            <person name="Stothard P."/>
            <person name="Tasseva G."/>
            <person name="Walter J."/>
        </authorList>
    </citation>
    <scope>NUCLEOTIDE SEQUENCE [LARGE SCALE GENOMIC DNA]</scope>
    <source>
        <strain evidence="1 2">117c</strain>
    </source>
</reference>
<dbReference type="RefSeq" id="WP_043921308.1">
    <property type="nucleotide sequence ID" value="NZ_NGOF01000077.1"/>
</dbReference>
<dbReference type="Proteomes" id="UP000215693">
    <property type="component" value="Unassembled WGS sequence"/>
</dbReference>
<evidence type="ECO:0000313" key="2">
    <source>
        <dbReference type="Proteomes" id="UP000215693"/>
    </source>
</evidence>
<proteinExistence type="predicted"/>
<sequence>MENTITLNNKLIDHIQDSLEQDRKRLQTIDDIIAEAKKIQSHYLLIRIRLNILCKTKIRFCCYFVKIIHIG</sequence>
<gene>
    <name evidence="1" type="ORF">CBF50_00315</name>
</gene>
<name>A0A9X6RWS1_LACJH</name>
<reference evidence="1 2" key="2">
    <citation type="submission" date="2017-09" db="EMBL/GenBank/DDBJ databases">
        <title>Tripartite evolution among Lactobacillus johnsonii, Lactobacillus taiwanensis, Lactobacillus reuteri and their rodent host.</title>
        <authorList>
            <person name="Wang T."/>
            <person name="Knowles S."/>
            <person name="Cheng C."/>
        </authorList>
    </citation>
    <scope>NUCLEOTIDE SEQUENCE [LARGE SCALE GENOMIC DNA]</scope>
    <source>
        <strain evidence="1 2">117c</strain>
    </source>
</reference>